<dbReference type="Pfam" id="PF00512">
    <property type="entry name" value="HisKA"/>
    <property type="match status" value="1"/>
</dbReference>
<protein>
    <recommendedName>
        <fullName evidence="2">histidine kinase</fullName>
        <ecNumber evidence="2">2.7.13.3</ecNumber>
    </recommendedName>
</protein>
<dbReference type="PANTHER" id="PTHR43065">
    <property type="entry name" value="SENSOR HISTIDINE KINASE"/>
    <property type="match status" value="1"/>
</dbReference>
<feature type="domain" description="Histidine kinase" evidence="10">
    <location>
        <begin position="176"/>
        <end position="400"/>
    </location>
</feature>
<accession>A0A1H2DRQ2</accession>
<evidence type="ECO:0000256" key="1">
    <source>
        <dbReference type="ARBA" id="ARBA00000085"/>
    </source>
</evidence>
<dbReference type="PROSITE" id="PS50109">
    <property type="entry name" value="HIS_KIN"/>
    <property type="match status" value="1"/>
</dbReference>
<evidence type="ECO:0000256" key="7">
    <source>
        <dbReference type="ARBA" id="ARBA00022840"/>
    </source>
</evidence>
<keyword evidence="6" id="KW-0418">Kinase</keyword>
<feature type="coiled-coil region" evidence="9">
    <location>
        <begin position="21"/>
        <end position="48"/>
    </location>
</feature>
<comment type="catalytic activity">
    <reaction evidence="1">
        <text>ATP + protein L-histidine = ADP + protein N-phospho-L-histidine.</text>
        <dbReference type="EC" id="2.7.13.3"/>
    </reaction>
</comment>
<dbReference type="SUPFAM" id="SSF55874">
    <property type="entry name" value="ATPase domain of HSP90 chaperone/DNA topoisomerase II/histidine kinase"/>
    <property type="match status" value="1"/>
</dbReference>
<dbReference type="SUPFAM" id="SSF55785">
    <property type="entry name" value="PYP-like sensor domain (PAS domain)"/>
    <property type="match status" value="1"/>
</dbReference>
<proteinExistence type="predicted"/>
<dbReference type="SMART" id="SM00387">
    <property type="entry name" value="HATPase_c"/>
    <property type="match status" value="1"/>
</dbReference>
<dbReference type="InterPro" id="IPR004358">
    <property type="entry name" value="Sig_transdc_His_kin-like_C"/>
</dbReference>
<evidence type="ECO:0000256" key="8">
    <source>
        <dbReference type="ARBA" id="ARBA00023012"/>
    </source>
</evidence>
<evidence type="ECO:0000256" key="9">
    <source>
        <dbReference type="SAM" id="Coils"/>
    </source>
</evidence>
<name>A0A1H2DRQ2_9BACT</name>
<dbReference type="EMBL" id="FNLL01000001">
    <property type="protein sequence ID" value="SDT85038.1"/>
    <property type="molecule type" value="Genomic_DNA"/>
</dbReference>
<organism evidence="11 12">
    <name type="scientific">Desulfobacula phenolica</name>
    <dbReference type="NCBI Taxonomy" id="90732"/>
    <lineage>
        <taxon>Bacteria</taxon>
        <taxon>Pseudomonadati</taxon>
        <taxon>Thermodesulfobacteriota</taxon>
        <taxon>Desulfobacteria</taxon>
        <taxon>Desulfobacterales</taxon>
        <taxon>Desulfobacteraceae</taxon>
        <taxon>Desulfobacula</taxon>
    </lineage>
</organism>
<keyword evidence="4" id="KW-0808">Transferase</keyword>
<dbReference type="InterPro" id="IPR036097">
    <property type="entry name" value="HisK_dim/P_sf"/>
</dbReference>
<keyword evidence="8" id="KW-0902">Two-component regulatory system</keyword>
<evidence type="ECO:0000313" key="11">
    <source>
        <dbReference type="EMBL" id="SDT85038.1"/>
    </source>
</evidence>
<dbReference type="Gene3D" id="3.30.565.10">
    <property type="entry name" value="Histidine kinase-like ATPase, C-terminal domain"/>
    <property type="match status" value="1"/>
</dbReference>
<reference evidence="12" key="1">
    <citation type="submission" date="2016-10" db="EMBL/GenBank/DDBJ databases">
        <authorList>
            <person name="Varghese N."/>
            <person name="Submissions S."/>
        </authorList>
    </citation>
    <scope>NUCLEOTIDE SEQUENCE [LARGE SCALE GENOMIC DNA]</scope>
    <source>
        <strain evidence="12">DSM 3384</strain>
    </source>
</reference>
<dbReference type="RefSeq" id="WP_092230051.1">
    <property type="nucleotide sequence ID" value="NZ_FNLL01000001.1"/>
</dbReference>
<dbReference type="InterPro" id="IPR003594">
    <property type="entry name" value="HATPase_dom"/>
</dbReference>
<evidence type="ECO:0000259" key="10">
    <source>
        <dbReference type="PROSITE" id="PS50109"/>
    </source>
</evidence>
<sequence>MTTPTTLEDIVGLEYTKLGFFGEVKNKVAELQAANLKLERKQRKLQAILDGISDVMAIMSSNFTIISVNGLFSEIFKCENPEGQLCYEILKNRKTPCPECPIMTAKKTGKVCRQLLVYPIKNKKHQFEVSVSPMEDSNKKIFRFLFLMRDVTREKEFQEKYYYSKKMATVGVLAAGVAHEINNPLTSISGFSEGLKRRLPKLARCMEDDPESQELMEDFNEYIGTIINECNRCRDIVKNLLTFSPRKRIDFTPVNLKHLVTDVLKLLCYRLKQNHLLKIELKFDNGIPMVRGNAAELKQVLLNIICNAIDAVENEGRLQIYTATESRWVTLSVKDNGCGIAQENMDRLFDPFFTTKPVDKGTGIGLSTCYNIIKQHKGEISVTSKESMGSIFKIKFPNPEYVKND</sequence>
<dbReference type="AlphaFoldDB" id="A0A1H2DRQ2"/>
<evidence type="ECO:0000256" key="5">
    <source>
        <dbReference type="ARBA" id="ARBA00022741"/>
    </source>
</evidence>
<dbReference type="PANTHER" id="PTHR43065:SF46">
    <property type="entry name" value="C4-DICARBOXYLATE TRANSPORT SENSOR PROTEIN DCTB"/>
    <property type="match status" value="1"/>
</dbReference>
<gene>
    <name evidence="11" type="ORF">SAMN04487931_101487</name>
</gene>
<evidence type="ECO:0000256" key="3">
    <source>
        <dbReference type="ARBA" id="ARBA00022553"/>
    </source>
</evidence>
<dbReference type="InterPro" id="IPR003661">
    <property type="entry name" value="HisK_dim/P_dom"/>
</dbReference>
<dbReference type="Pfam" id="PF02518">
    <property type="entry name" value="HATPase_c"/>
    <property type="match status" value="1"/>
</dbReference>
<evidence type="ECO:0000313" key="12">
    <source>
        <dbReference type="Proteomes" id="UP000199608"/>
    </source>
</evidence>
<dbReference type="InterPro" id="IPR035965">
    <property type="entry name" value="PAS-like_dom_sf"/>
</dbReference>
<keyword evidence="5" id="KW-0547">Nucleotide-binding</keyword>
<keyword evidence="9" id="KW-0175">Coiled coil</keyword>
<evidence type="ECO:0000256" key="6">
    <source>
        <dbReference type="ARBA" id="ARBA00022777"/>
    </source>
</evidence>
<dbReference type="Proteomes" id="UP000199608">
    <property type="component" value="Unassembled WGS sequence"/>
</dbReference>
<dbReference type="Gene3D" id="1.10.287.130">
    <property type="match status" value="1"/>
</dbReference>
<dbReference type="Gene3D" id="3.30.450.20">
    <property type="entry name" value="PAS domain"/>
    <property type="match status" value="1"/>
</dbReference>
<dbReference type="InterPro" id="IPR000014">
    <property type="entry name" value="PAS"/>
</dbReference>
<dbReference type="InterPro" id="IPR005467">
    <property type="entry name" value="His_kinase_dom"/>
</dbReference>
<keyword evidence="7" id="KW-0067">ATP-binding</keyword>
<evidence type="ECO:0000256" key="4">
    <source>
        <dbReference type="ARBA" id="ARBA00022679"/>
    </source>
</evidence>
<dbReference type="CDD" id="cd00082">
    <property type="entry name" value="HisKA"/>
    <property type="match status" value="1"/>
</dbReference>
<dbReference type="SMART" id="SM00388">
    <property type="entry name" value="HisKA"/>
    <property type="match status" value="1"/>
</dbReference>
<dbReference type="EC" id="2.7.13.3" evidence="2"/>
<dbReference type="PRINTS" id="PR00344">
    <property type="entry name" value="BCTRLSENSOR"/>
</dbReference>
<dbReference type="GO" id="GO:0000155">
    <property type="term" value="F:phosphorelay sensor kinase activity"/>
    <property type="evidence" value="ECO:0007669"/>
    <property type="project" value="InterPro"/>
</dbReference>
<evidence type="ECO:0000256" key="2">
    <source>
        <dbReference type="ARBA" id="ARBA00012438"/>
    </source>
</evidence>
<dbReference type="NCBIfam" id="TIGR00229">
    <property type="entry name" value="sensory_box"/>
    <property type="match status" value="1"/>
</dbReference>
<dbReference type="Pfam" id="PF13426">
    <property type="entry name" value="PAS_9"/>
    <property type="match status" value="1"/>
</dbReference>
<dbReference type="InterPro" id="IPR036890">
    <property type="entry name" value="HATPase_C_sf"/>
</dbReference>
<dbReference type="GO" id="GO:0005524">
    <property type="term" value="F:ATP binding"/>
    <property type="evidence" value="ECO:0007669"/>
    <property type="project" value="UniProtKB-KW"/>
</dbReference>
<keyword evidence="12" id="KW-1185">Reference proteome</keyword>
<keyword evidence="3" id="KW-0597">Phosphoprotein</keyword>
<dbReference type="SUPFAM" id="SSF47384">
    <property type="entry name" value="Homodimeric domain of signal transducing histidine kinase"/>
    <property type="match status" value="1"/>
</dbReference>